<dbReference type="InterPro" id="IPR036388">
    <property type="entry name" value="WH-like_DNA-bd_sf"/>
</dbReference>
<keyword evidence="2 3" id="KW-0539">Nucleus</keyword>
<feature type="compositionally biased region" description="Polar residues" evidence="4">
    <location>
        <begin position="25"/>
        <end position="40"/>
    </location>
</feature>
<feature type="region of interest" description="Disordered" evidence="4">
    <location>
        <begin position="157"/>
        <end position="252"/>
    </location>
</feature>
<dbReference type="GO" id="GO:0000978">
    <property type="term" value="F:RNA polymerase II cis-regulatory region sequence-specific DNA binding"/>
    <property type="evidence" value="ECO:0007669"/>
    <property type="project" value="TreeGrafter"/>
</dbReference>
<gene>
    <name evidence="6" type="ORF">RDB_LOCUS65641</name>
</gene>
<name>A0A8H3A6B6_9AGAM</name>
<feature type="DNA-binding region" description="Fork-head" evidence="3">
    <location>
        <begin position="88"/>
        <end position="183"/>
    </location>
</feature>
<dbReference type="InterPro" id="IPR001766">
    <property type="entry name" value="Fork_head_dom"/>
</dbReference>
<feature type="compositionally biased region" description="Basic residues" evidence="4">
    <location>
        <begin position="172"/>
        <end position="182"/>
    </location>
</feature>
<dbReference type="PANTHER" id="PTHR11829">
    <property type="entry name" value="FORKHEAD BOX PROTEIN"/>
    <property type="match status" value="1"/>
</dbReference>
<feature type="region of interest" description="Disordered" evidence="4">
    <location>
        <begin position="1"/>
        <end position="40"/>
    </location>
</feature>
<reference evidence="6" key="1">
    <citation type="submission" date="2021-01" db="EMBL/GenBank/DDBJ databases">
        <authorList>
            <person name="Kaushik A."/>
        </authorList>
    </citation>
    <scope>NUCLEOTIDE SEQUENCE</scope>
    <source>
        <strain evidence="6">AG1-1C</strain>
    </source>
</reference>
<dbReference type="InterPro" id="IPR036390">
    <property type="entry name" value="WH_DNA-bd_sf"/>
</dbReference>
<dbReference type="GO" id="GO:0000981">
    <property type="term" value="F:DNA-binding transcription factor activity, RNA polymerase II-specific"/>
    <property type="evidence" value="ECO:0007669"/>
    <property type="project" value="TreeGrafter"/>
</dbReference>
<evidence type="ECO:0000259" key="5">
    <source>
        <dbReference type="PROSITE" id="PS50039"/>
    </source>
</evidence>
<feature type="region of interest" description="Disordered" evidence="4">
    <location>
        <begin position="279"/>
        <end position="314"/>
    </location>
</feature>
<sequence length="355" mass="39885">MHRMEPVGLPQDATPDVRVLPELSAEQQVNNTDVSESLSPSGCREVLYNAGVISHAHVGRQPSKANEPEMDPELAGLDALESGRPGERPAYPFTTLIRYAIKGSANGRLLLEDIYNAIQTRYPYFETSPSGWKNSVRHTLSLMTCFEKVPRLLTEPGKGSYWTVNDSMPHAKPSRVRIRKRKAPDDDTLPGTPRTLPDALRSEFPGGESPSDSEHRRSSIPYGYPEGSVRRHSSHVRENVHGRSSDHSYNTDKIPHLHYYIDNGSHTERDSPYIIHEREQSEPEHHGSQPCSSSQSEDNRDSVATKGATSPNPTDYRLILVSELERLRDVISTRDDIDNEWCRSMVDRLKDTGLL</sequence>
<organism evidence="6 7">
    <name type="scientific">Rhizoctonia solani</name>
    <dbReference type="NCBI Taxonomy" id="456999"/>
    <lineage>
        <taxon>Eukaryota</taxon>
        <taxon>Fungi</taxon>
        <taxon>Dikarya</taxon>
        <taxon>Basidiomycota</taxon>
        <taxon>Agaricomycotina</taxon>
        <taxon>Agaricomycetes</taxon>
        <taxon>Cantharellales</taxon>
        <taxon>Ceratobasidiaceae</taxon>
        <taxon>Rhizoctonia</taxon>
    </lineage>
</organism>
<dbReference type="GO" id="GO:0005634">
    <property type="term" value="C:nucleus"/>
    <property type="evidence" value="ECO:0007669"/>
    <property type="project" value="UniProtKB-SubCell"/>
</dbReference>
<proteinExistence type="predicted"/>
<dbReference type="InterPro" id="IPR050211">
    <property type="entry name" value="FOX_domain-containing"/>
</dbReference>
<evidence type="ECO:0000256" key="1">
    <source>
        <dbReference type="ARBA" id="ARBA00023125"/>
    </source>
</evidence>
<protein>
    <recommendedName>
        <fullName evidence="5">Fork-head domain-containing protein</fullName>
    </recommendedName>
</protein>
<dbReference type="SMART" id="SM00339">
    <property type="entry name" value="FH"/>
    <property type="match status" value="1"/>
</dbReference>
<dbReference type="InterPro" id="IPR030456">
    <property type="entry name" value="TF_fork_head_CS_2"/>
</dbReference>
<dbReference type="EMBL" id="CAJMWS010000311">
    <property type="protein sequence ID" value="CAE6408928.1"/>
    <property type="molecule type" value="Genomic_DNA"/>
</dbReference>
<dbReference type="SUPFAM" id="SSF46785">
    <property type="entry name" value="Winged helix' DNA-binding domain"/>
    <property type="match status" value="1"/>
</dbReference>
<dbReference type="PRINTS" id="PR00053">
    <property type="entry name" value="FORKHEAD"/>
</dbReference>
<evidence type="ECO:0000313" key="7">
    <source>
        <dbReference type="Proteomes" id="UP000663846"/>
    </source>
</evidence>
<dbReference type="PROSITE" id="PS00658">
    <property type="entry name" value="FORK_HEAD_2"/>
    <property type="match status" value="1"/>
</dbReference>
<evidence type="ECO:0000256" key="2">
    <source>
        <dbReference type="ARBA" id="ARBA00023242"/>
    </source>
</evidence>
<dbReference type="Pfam" id="PF00250">
    <property type="entry name" value="Forkhead"/>
    <property type="match status" value="1"/>
</dbReference>
<comment type="caution">
    <text evidence="6">The sequence shown here is derived from an EMBL/GenBank/DDBJ whole genome shotgun (WGS) entry which is preliminary data.</text>
</comment>
<feature type="domain" description="Fork-head" evidence="5">
    <location>
        <begin position="88"/>
        <end position="183"/>
    </location>
</feature>
<comment type="subcellular location">
    <subcellularLocation>
        <location evidence="3">Nucleus</location>
    </subcellularLocation>
</comment>
<dbReference type="AlphaFoldDB" id="A0A8H3A6B6"/>
<evidence type="ECO:0000256" key="4">
    <source>
        <dbReference type="SAM" id="MobiDB-lite"/>
    </source>
</evidence>
<evidence type="ECO:0000256" key="3">
    <source>
        <dbReference type="PROSITE-ProRule" id="PRU00089"/>
    </source>
</evidence>
<dbReference type="Proteomes" id="UP000663846">
    <property type="component" value="Unassembled WGS sequence"/>
</dbReference>
<evidence type="ECO:0000313" key="6">
    <source>
        <dbReference type="EMBL" id="CAE6408928.1"/>
    </source>
</evidence>
<dbReference type="Gene3D" id="1.10.10.10">
    <property type="entry name" value="Winged helix-like DNA-binding domain superfamily/Winged helix DNA-binding domain"/>
    <property type="match status" value="1"/>
</dbReference>
<feature type="compositionally biased region" description="Basic and acidic residues" evidence="4">
    <location>
        <begin position="235"/>
        <end position="252"/>
    </location>
</feature>
<keyword evidence="1 3" id="KW-0238">DNA-binding</keyword>
<dbReference type="PANTHER" id="PTHR11829:SF343">
    <property type="entry name" value="FORK-HEAD DOMAIN-CONTAINING PROTEIN"/>
    <property type="match status" value="1"/>
</dbReference>
<accession>A0A8H3A6B6</accession>
<dbReference type="PROSITE" id="PS50039">
    <property type="entry name" value="FORK_HEAD_3"/>
    <property type="match status" value="1"/>
</dbReference>
<dbReference type="CDD" id="cd00059">
    <property type="entry name" value="FH_FOX"/>
    <property type="match status" value="1"/>
</dbReference>